<proteinExistence type="predicted"/>
<accession>A0ABS3Q0S8</accession>
<sequence>MKENLFSNLSWYAINLTPQFIYFPMGRLRYFLNGNDRWLKEKQYFGLPKFKEWWDKAAYTEYYLSECEYEGLSS</sequence>
<gene>
    <name evidence="1" type="ORF">J4N46_12405</name>
</gene>
<evidence type="ECO:0000313" key="2">
    <source>
        <dbReference type="Proteomes" id="UP000681610"/>
    </source>
</evidence>
<comment type="caution">
    <text evidence="1">The sequence shown here is derived from an EMBL/GenBank/DDBJ whole genome shotgun (WGS) entry which is preliminary data.</text>
</comment>
<name>A0ABS3Q0S8_9FLAO</name>
<organism evidence="1 2">
    <name type="scientific">Capnocytophaga bilenii</name>
    <dbReference type="NCBI Taxonomy" id="2819369"/>
    <lineage>
        <taxon>Bacteria</taxon>
        <taxon>Pseudomonadati</taxon>
        <taxon>Bacteroidota</taxon>
        <taxon>Flavobacteriia</taxon>
        <taxon>Flavobacteriales</taxon>
        <taxon>Flavobacteriaceae</taxon>
        <taxon>Capnocytophaga</taxon>
    </lineage>
</organism>
<evidence type="ECO:0000313" key="1">
    <source>
        <dbReference type="EMBL" id="MBO1885187.1"/>
    </source>
</evidence>
<reference evidence="1 2" key="1">
    <citation type="submission" date="2021-03" db="EMBL/GenBank/DDBJ databases">
        <title>Isolation and description of Capnocytophaga bilenii sp. nov., a novel Capnocytophaga species, isolated from a gingivitis subject.</title>
        <authorList>
            <person name="Antezack A."/>
            <person name="Monnet-Corti V."/>
            <person name="La Scola B."/>
        </authorList>
    </citation>
    <scope>NUCLEOTIDE SEQUENCE [LARGE SCALE GENOMIC DNA]</scope>
    <source>
        <strain evidence="1 2">Marseille-Q4570</strain>
    </source>
</reference>
<dbReference type="Proteomes" id="UP000681610">
    <property type="component" value="Unassembled WGS sequence"/>
</dbReference>
<keyword evidence="2" id="KW-1185">Reference proteome</keyword>
<dbReference type="EMBL" id="JAGDYP010000015">
    <property type="protein sequence ID" value="MBO1885187.1"/>
    <property type="molecule type" value="Genomic_DNA"/>
</dbReference>
<protein>
    <submittedName>
        <fullName evidence="1">Uncharacterized protein</fullName>
    </submittedName>
</protein>
<dbReference type="RefSeq" id="WP_208059537.1">
    <property type="nucleotide sequence ID" value="NZ_JAGDYP010000015.1"/>
</dbReference>